<feature type="domain" description="TNFR-Cys" evidence="9">
    <location>
        <begin position="108"/>
        <end position="149"/>
    </location>
</feature>
<keyword evidence="7" id="KW-0325">Glycoprotein</keyword>
<dbReference type="GeneTree" id="ENSGT00940000155167"/>
<keyword evidence="4" id="KW-0732">Signal</keyword>
<evidence type="ECO:0000256" key="4">
    <source>
        <dbReference type="ARBA" id="ARBA00022729"/>
    </source>
</evidence>
<dbReference type="GO" id="GO:0005576">
    <property type="term" value="C:extracellular region"/>
    <property type="evidence" value="ECO:0007669"/>
    <property type="project" value="UniProtKB-SubCell"/>
</dbReference>
<dbReference type="PANTHER" id="PTHR23097:SF90">
    <property type="entry name" value="TUMOR NECROSIS FACTOR RECEPTOR SUPERFAMILY MEMBER 11B"/>
    <property type="match status" value="1"/>
</dbReference>
<dbReference type="Pfam" id="PF00020">
    <property type="entry name" value="TNFR_c6"/>
    <property type="match status" value="3"/>
</dbReference>
<dbReference type="Ensembl" id="ENSGACT00000038447.1">
    <property type="protein sequence ID" value="ENSGACP00000059265.1"/>
    <property type="gene ID" value="ENSGACG00000006706.2"/>
</dbReference>
<keyword evidence="5" id="KW-0677">Repeat</keyword>
<dbReference type="PROSITE" id="PS50050">
    <property type="entry name" value="TNFR_NGFR_2"/>
    <property type="match status" value="1"/>
</dbReference>
<organism evidence="10 11">
    <name type="scientific">Gasterosteus aculeatus aculeatus</name>
    <name type="common">three-spined stickleback</name>
    <dbReference type="NCBI Taxonomy" id="481459"/>
    <lineage>
        <taxon>Eukaryota</taxon>
        <taxon>Metazoa</taxon>
        <taxon>Chordata</taxon>
        <taxon>Craniata</taxon>
        <taxon>Vertebrata</taxon>
        <taxon>Euteleostomi</taxon>
        <taxon>Actinopterygii</taxon>
        <taxon>Neopterygii</taxon>
        <taxon>Teleostei</taxon>
        <taxon>Neoteleostei</taxon>
        <taxon>Acanthomorphata</taxon>
        <taxon>Eupercaria</taxon>
        <taxon>Perciformes</taxon>
        <taxon>Cottioidei</taxon>
        <taxon>Gasterosteales</taxon>
        <taxon>Gasterosteidae</taxon>
        <taxon>Gasterosteus</taxon>
    </lineage>
</organism>
<dbReference type="SMART" id="SM00208">
    <property type="entry name" value="TNFR"/>
    <property type="match status" value="4"/>
</dbReference>
<keyword evidence="2" id="KW-0964">Secreted</keyword>
<dbReference type="SUPFAM" id="SSF57586">
    <property type="entry name" value="TNF receptor-like"/>
    <property type="match status" value="2"/>
</dbReference>
<proteinExistence type="predicted"/>
<comment type="caution">
    <text evidence="8">Lacks conserved residue(s) required for the propagation of feature annotation.</text>
</comment>
<feature type="disulfide bond" evidence="8">
    <location>
        <begin position="109"/>
        <end position="124"/>
    </location>
</feature>
<dbReference type="Gene3D" id="2.10.50.10">
    <property type="entry name" value="Tumor Necrosis Factor Receptor, subunit A, domain 2"/>
    <property type="match status" value="3"/>
</dbReference>
<reference evidence="10" key="2">
    <citation type="submission" date="2025-08" db="UniProtKB">
        <authorList>
            <consortium name="Ensembl"/>
        </authorList>
    </citation>
    <scope>IDENTIFICATION</scope>
</reference>
<evidence type="ECO:0000259" key="9">
    <source>
        <dbReference type="PROSITE" id="PS50050"/>
    </source>
</evidence>
<feature type="repeat" description="TNFR-Cys" evidence="8">
    <location>
        <begin position="108"/>
        <end position="149"/>
    </location>
</feature>
<dbReference type="AlphaFoldDB" id="A0AAQ4R6R8"/>
<accession>A0AAQ4R6R8</accession>
<evidence type="ECO:0000256" key="5">
    <source>
        <dbReference type="ARBA" id="ARBA00022737"/>
    </source>
</evidence>
<name>A0AAQ4R6R8_GASAC</name>
<dbReference type="InterPro" id="IPR001368">
    <property type="entry name" value="TNFR/NGFR_Cys_rich_reg"/>
</dbReference>
<dbReference type="Pfam" id="PF21733">
    <property type="entry name" value="Death_3"/>
    <property type="match status" value="1"/>
</dbReference>
<evidence type="ECO:0000256" key="3">
    <source>
        <dbReference type="ARBA" id="ARBA00022703"/>
    </source>
</evidence>
<feature type="disulfide bond" evidence="8">
    <location>
        <begin position="131"/>
        <end position="149"/>
    </location>
</feature>
<protein>
    <recommendedName>
        <fullName evidence="9">TNFR-Cys domain-containing protein</fullName>
    </recommendedName>
</protein>
<dbReference type="GO" id="GO:0006915">
    <property type="term" value="P:apoptotic process"/>
    <property type="evidence" value="ECO:0007669"/>
    <property type="project" value="UniProtKB-KW"/>
</dbReference>
<evidence type="ECO:0000256" key="2">
    <source>
        <dbReference type="ARBA" id="ARBA00022525"/>
    </source>
</evidence>
<keyword evidence="11" id="KW-1185">Reference proteome</keyword>
<comment type="subcellular location">
    <subcellularLocation>
        <location evidence="1">Secreted</location>
    </subcellularLocation>
</comment>
<evidence type="ECO:0000313" key="10">
    <source>
        <dbReference type="Ensembl" id="ENSGACP00000059265.1"/>
    </source>
</evidence>
<evidence type="ECO:0000313" key="11">
    <source>
        <dbReference type="Proteomes" id="UP000007635"/>
    </source>
</evidence>
<evidence type="ECO:0000256" key="1">
    <source>
        <dbReference type="ARBA" id="ARBA00004613"/>
    </source>
</evidence>
<keyword evidence="6 8" id="KW-1015">Disulfide bond</keyword>
<dbReference type="PANTHER" id="PTHR23097">
    <property type="entry name" value="TUMOR NECROSIS FACTOR RECEPTOR SUPERFAMILY MEMBER"/>
    <property type="match status" value="1"/>
</dbReference>
<evidence type="ECO:0000256" key="7">
    <source>
        <dbReference type="ARBA" id="ARBA00023180"/>
    </source>
</evidence>
<dbReference type="InterPro" id="IPR052459">
    <property type="entry name" value="TNFRSF_decoy_receptor"/>
</dbReference>
<dbReference type="InterPro" id="IPR048522">
    <property type="entry name" value="Death_3_fish"/>
</dbReference>
<dbReference type="Proteomes" id="UP000007635">
    <property type="component" value="Chromosome XX"/>
</dbReference>
<evidence type="ECO:0000256" key="8">
    <source>
        <dbReference type="PROSITE-ProRule" id="PRU00206"/>
    </source>
</evidence>
<keyword evidence="3" id="KW-0053">Apoptosis</keyword>
<evidence type="ECO:0000256" key="6">
    <source>
        <dbReference type="ARBA" id="ARBA00023157"/>
    </source>
</evidence>
<sequence length="336" mass="38286">MWFDLLKLRFIKTIDHQNQKRLRRFPKKPTVYKWHLLSWQTIFNRTGEMNIITMLLLPVLLLLSGVESSPTFEHQDAFTGNVLICDKCPPGTHITEYCTATTPTVCAPCRRHHFTELWNYLPKCLYCSNFCTENQEVETECTVTSNRVCRCKDGSYLTGDSCVRHKECGPGRGVLTKGTLQRNTVCERCSGGYFSTSLSALESCVKHQECASGQIELLRGSVHQDTVCGSCEDLANVETLRTFFSGLFSLNRMRAVKIRKCIARHIHNAKEGPLPKQRMALMDWIRARLAQAPKEQLNALPKMLKTSHFCTIAEKLETIFNEIKEQSPNCTLPFDV</sequence>
<reference evidence="10" key="3">
    <citation type="submission" date="2025-09" db="UniProtKB">
        <authorList>
            <consortium name="Ensembl"/>
        </authorList>
    </citation>
    <scope>IDENTIFICATION</scope>
</reference>
<reference evidence="10 11" key="1">
    <citation type="journal article" date="2021" name="G3 (Bethesda)">
        <title>Improved contiguity of the threespine stickleback genome using long-read sequencing.</title>
        <authorList>
            <person name="Nath S."/>
            <person name="Shaw D.E."/>
            <person name="White M.A."/>
        </authorList>
    </citation>
    <scope>NUCLEOTIDE SEQUENCE [LARGE SCALE GENOMIC DNA]</scope>
    <source>
        <strain evidence="10 11">Lake Benthic</strain>
    </source>
</reference>